<evidence type="ECO:0000256" key="1">
    <source>
        <dbReference type="SAM" id="MobiDB-lite"/>
    </source>
</evidence>
<feature type="region of interest" description="Disordered" evidence="1">
    <location>
        <begin position="444"/>
        <end position="481"/>
    </location>
</feature>
<accession>A0A6I6G4P4</accession>
<dbReference type="InterPro" id="IPR011050">
    <property type="entry name" value="Pectin_lyase_fold/virulence"/>
</dbReference>
<dbReference type="InterPro" id="IPR059226">
    <property type="entry name" value="Choice_anch_Q_dom"/>
</dbReference>
<keyword evidence="3" id="KW-1185">Reference proteome</keyword>
<gene>
    <name evidence="2" type="ORF">GLV81_01360</name>
</gene>
<evidence type="ECO:0000313" key="3">
    <source>
        <dbReference type="Proteomes" id="UP000426027"/>
    </source>
</evidence>
<reference evidence="2 3" key="1">
    <citation type="submission" date="2019-11" db="EMBL/GenBank/DDBJ databases">
        <authorList>
            <person name="Im W.T."/>
        </authorList>
    </citation>
    <scope>NUCLEOTIDE SEQUENCE [LARGE SCALE GENOMIC DNA]</scope>
    <source>
        <strain evidence="2 3">SB-02</strain>
    </source>
</reference>
<dbReference type="AlphaFoldDB" id="A0A6I6G4P4"/>
<proteinExistence type="predicted"/>
<dbReference type="RefSeq" id="WP_157476156.1">
    <property type="nucleotide sequence ID" value="NZ_CP046566.1"/>
</dbReference>
<evidence type="ECO:0008006" key="4">
    <source>
        <dbReference type="Google" id="ProtNLM"/>
    </source>
</evidence>
<sequence>MFDVHYFHRMRLAIAFILSVVVFSLGSCKKDQLLTSADAKLTLATELLTFDTVFTTVGSITKSFTVVNAYDQPLNISNIQLMGGSNSAYSINVNGSSGTSFSNIRLNAFDSLYVFVKVNINPGSSDLPFLVKDSIRFSINGNTQQVQLQAYGQNARFISSGRISSNTTWNNTLPYVIVKPLTIDNGITLTITEGTRIYCNATAPIIVNGTLKALGKVYDSTRITFRGDRLDETYRDFPGTWPGIVFNNSSSNNELRYINVLNAYQAVIAQGNPNDVTPKLTLFSCQISNAYDVGLLAFNTKIVAENCLISQVGNDGETGLGGSNVLLTAGGNYTFNHCTIATYANFYQNHKQPSLFISNNSGSQSLPLQVQMDNCIVYGQGGLATDEIVVSKTGNTAFGIQLRNCLYKVKNDPANVTFLNALKNVEPLFDSISTSRQQYNFRLRDESPARNAGLAGGPSTDLDGKPRPAGTRPDIGCYEKQ</sequence>
<dbReference type="EMBL" id="CP046566">
    <property type="protein sequence ID" value="QGW26924.1"/>
    <property type="molecule type" value="Genomic_DNA"/>
</dbReference>
<dbReference type="NCBIfam" id="NF041518">
    <property type="entry name" value="choice_anch_Q"/>
    <property type="match status" value="1"/>
</dbReference>
<dbReference type="KEGG" id="fls:GLV81_01360"/>
<dbReference type="Proteomes" id="UP000426027">
    <property type="component" value="Chromosome"/>
</dbReference>
<organism evidence="2 3">
    <name type="scientific">Phnomibacter ginsenosidimutans</name>
    <dbReference type="NCBI Taxonomy" id="2676868"/>
    <lineage>
        <taxon>Bacteria</taxon>
        <taxon>Pseudomonadati</taxon>
        <taxon>Bacteroidota</taxon>
        <taxon>Chitinophagia</taxon>
        <taxon>Chitinophagales</taxon>
        <taxon>Chitinophagaceae</taxon>
        <taxon>Phnomibacter</taxon>
    </lineage>
</organism>
<evidence type="ECO:0000313" key="2">
    <source>
        <dbReference type="EMBL" id="QGW26924.1"/>
    </source>
</evidence>
<protein>
    <recommendedName>
        <fullName evidence="4">Right-handed parallel beta-helix repeat-containing protein</fullName>
    </recommendedName>
</protein>
<name>A0A6I6G4P4_9BACT</name>
<dbReference type="SUPFAM" id="SSF51126">
    <property type="entry name" value="Pectin lyase-like"/>
    <property type="match status" value="1"/>
</dbReference>